<protein>
    <submittedName>
        <fullName evidence="1">Unannotated protein</fullName>
    </submittedName>
</protein>
<proteinExistence type="predicted"/>
<evidence type="ECO:0000313" key="1">
    <source>
        <dbReference type="EMBL" id="CAB4751957.1"/>
    </source>
</evidence>
<organism evidence="1">
    <name type="scientific">freshwater metagenome</name>
    <dbReference type="NCBI Taxonomy" id="449393"/>
    <lineage>
        <taxon>unclassified sequences</taxon>
        <taxon>metagenomes</taxon>
        <taxon>ecological metagenomes</taxon>
    </lineage>
</organism>
<sequence>MSVIATITVSMRPSLMSLVKASMDSGKLTEVIIRLLLQAKIYVLPV</sequence>
<dbReference type="AlphaFoldDB" id="A0A6J6U033"/>
<dbReference type="EMBL" id="CAEZZD010000108">
    <property type="protein sequence ID" value="CAB4751957.1"/>
    <property type="molecule type" value="Genomic_DNA"/>
</dbReference>
<reference evidence="1" key="1">
    <citation type="submission" date="2020-05" db="EMBL/GenBank/DDBJ databases">
        <authorList>
            <person name="Chiriac C."/>
            <person name="Salcher M."/>
            <person name="Ghai R."/>
            <person name="Kavagutti S V."/>
        </authorList>
    </citation>
    <scope>NUCLEOTIDE SEQUENCE</scope>
</reference>
<accession>A0A6J6U033</accession>
<gene>
    <name evidence="1" type="ORF">UFOPK2824_00746</name>
</gene>
<name>A0A6J6U033_9ZZZZ</name>